<dbReference type="SUPFAM" id="SSF58104">
    <property type="entry name" value="Methyl-accepting chemotaxis protein (MCP) signaling domain"/>
    <property type="match status" value="1"/>
</dbReference>
<dbReference type="EMBL" id="FRFG01000008">
    <property type="protein sequence ID" value="SHO54852.1"/>
    <property type="molecule type" value="Genomic_DNA"/>
</dbReference>
<evidence type="ECO:0000256" key="3">
    <source>
        <dbReference type="ARBA" id="ARBA00029447"/>
    </source>
</evidence>
<dbReference type="PANTHER" id="PTHR32089:SF112">
    <property type="entry name" value="LYSOZYME-LIKE PROTEIN-RELATED"/>
    <property type="match status" value="1"/>
</dbReference>
<dbReference type="PANTHER" id="PTHR32089">
    <property type="entry name" value="METHYL-ACCEPTING CHEMOTAXIS PROTEIN MCPB"/>
    <property type="match status" value="1"/>
</dbReference>
<evidence type="ECO:0000256" key="2">
    <source>
        <dbReference type="ARBA" id="ARBA00023224"/>
    </source>
</evidence>
<keyword evidence="2 4" id="KW-0807">Transducer</keyword>
<dbReference type="PRINTS" id="PR00260">
    <property type="entry name" value="CHEMTRNSDUCR"/>
</dbReference>
<evidence type="ECO:0000259" key="6">
    <source>
        <dbReference type="PROSITE" id="PS50111"/>
    </source>
</evidence>
<dbReference type="InterPro" id="IPR004089">
    <property type="entry name" value="MCPsignal_dom"/>
</dbReference>
<dbReference type="Proteomes" id="UP000184600">
    <property type="component" value="Unassembled WGS sequence"/>
</dbReference>
<evidence type="ECO:0000256" key="1">
    <source>
        <dbReference type="ARBA" id="ARBA00004370"/>
    </source>
</evidence>
<dbReference type="Gene3D" id="1.10.287.950">
    <property type="entry name" value="Methyl-accepting chemotaxis protein"/>
    <property type="match status" value="1"/>
</dbReference>
<keyword evidence="8" id="KW-1185">Reference proteome</keyword>
<evidence type="ECO:0000313" key="7">
    <source>
        <dbReference type="EMBL" id="SHO54852.1"/>
    </source>
</evidence>
<dbReference type="Pfam" id="PF00015">
    <property type="entry name" value="MCPsignal"/>
    <property type="match status" value="1"/>
</dbReference>
<dbReference type="PROSITE" id="PS50111">
    <property type="entry name" value="CHEMOTAXIS_TRANSDUC_2"/>
    <property type="match status" value="1"/>
</dbReference>
<dbReference type="GO" id="GO:0006935">
    <property type="term" value="P:chemotaxis"/>
    <property type="evidence" value="ECO:0007669"/>
    <property type="project" value="InterPro"/>
</dbReference>
<dbReference type="GO" id="GO:0004888">
    <property type="term" value="F:transmembrane signaling receptor activity"/>
    <property type="evidence" value="ECO:0007669"/>
    <property type="project" value="InterPro"/>
</dbReference>
<reference evidence="8" key="1">
    <citation type="submission" date="2016-12" db="EMBL/GenBank/DDBJ databases">
        <authorList>
            <person name="Rodrigo-Torres L."/>
            <person name="Arahal R.D."/>
            <person name="Lucena T."/>
        </authorList>
    </citation>
    <scope>NUCLEOTIDE SEQUENCE [LARGE SCALE GENOMIC DNA]</scope>
</reference>
<organism evidence="7 8">
    <name type="scientific">Vibrio quintilis</name>
    <dbReference type="NCBI Taxonomy" id="1117707"/>
    <lineage>
        <taxon>Bacteria</taxon>
        <taxon>Pseudomonadati</taxon>
        <taxon>Pseudomonadota</taxon>
        <taxon>Gammaproteobacteria</taxon>
        <taxon>Vibrionales</taxon>
        <taxon>Vibrionaceae</taxon>
        <taxon>Vibrio</taxon>
    </lineage>
</organism>
<dbReference type="InterPro" id="IPR004090">
    <property type="entry name" value="Chemotax_Me-accpt_rcpt"/>
</dbReference>
<name>A0A1M7YQE5_9VIBR</name>
<evidence type="ECO:0000256" key="5">
    <source>
        <dbReference type="SAM" id="Coils"/>
    </source>
</evidence>
<comment type="similarity">
    <text evidence="3">Belongs to the methyl-accepting chemotaxis (MCP) protein family.</text>
</comment>
<evidence type="ECO:0000256" key="4">
    <source>
        <dbReference type="PROSITE-ProRule" id="PRU00284"/>
    </source>
</evidence>
<comment type="subcellular location">
    <subcellularLocation>
        <location evidence="1">Membrane</location>
    </subcellularLocation>
</comment>
<feature type="coiled-coil region" evidence="5">
    <location>
        <begin position="16"/>
        <end position="43"/>
    </location>
</feature>
<evidence type="ECO:0000313" key="8">
    <source>
        <dbReference type="Proteomes" id="UP000184600"/>
    </source>
</evidence>
<proteinExistence type="inferred from homology"/>
<feature type="domain" description="Methyl-accepting transducer" evidence="6">
    <location>
        <begin position="131"/>
        <end position="198"/>
    </location>
</feature>
<dbReference type="STRING" id="1117707.VQ7734_00570"/>
<dbReference type="GO" id="GO:0016020">
    <property type="term" value="C:membrane"/>
    <property type="evidence" value="ECO:0007669"/>
    <property type="project" value="UniProtKB-SubCell"/>
</dbReference>
<keyword evidence="5" id="KW-0175">Coiled coil</keyword>
<protein>
    <submittedName>
        <fullName evidence="7">Biofilm dispersion protein BdlA</fullName>
    </submittedName>
</protein>
<sequence length="198" mass="22786">MVLLSRPNESDTHLLRQEVERLKRFYQRDINELSAELELKESEISTLLLYEQLKDRLRVNSPTDEFLLNQICDGIVLKSDEQGDQERRRFDPQDFQNSYLAIQRLMQKSKRTFVQPDMAYLNEEISAPFHEMLNTVLELSAQINLLALNTVIEAAKAGESGRRLALIADEVSMLAHQALSISSELENFIQDTFKVSGL</sequence>
<dbReference type="GO" id="GO:0007165">
    <property type="term" value="P:signal transduction"/>
    <property type="evidence" value="ECO:0007669"/>
    <property type="project" value="UniProtKB-KW"/>
</dbReference>
<gene>
    <name evidence="7" type="primary">bdlA_1</name>
    <name evidence="7" type="ORF">VQ7734_00570</name>
</gene>
<dbReference type="AlphaFoldDB" id="A0A1M7YQE5"/>
<accession>A0A1M7YQE5</accession>